<accession>A0A6A5TFC2</accession>
<protein>
    <submittedName>
        <fullName evidence="2">Uncharacterized protein</fullName>
    </submittedName>
</protein>
<dbReference type="EMBL" id="ML977022">
    <property type="protein sequence ID" value="KAF1950844.1"/>
    <property type="molecule type" value="Genomic_DNA"/>
</dbReference>
<dbReference type="Proteomes" id="UP000800035">
    <property type="component" value="Unassembled WGS sequence"/>
</dbReference>
<gene>
    <name evidence="2" type="ORF">CC80DRAFT_597913</name>
    <name evidence="1" type="ORF">CC80DRAFT_599326</name>
</gene>
<dbReference type="EMBL" id="ML977046">
    <property type="protein sequence ID" value="KAF1948877.1"/>
    <property type="molecule type" value="Genomic_DNA"/>
</dbReference>
<name>A0A6A5TFC2_9PLEO</name>
<evidence type="ECO:0000313" key="1">
    <source>
        <dbReference type="EMBL" id="KAF1948877.1"/>
    </source>
</evidence>
<reference evidence="2" key="1">
    <citation type="journal article" date="2020" name="Stud. Mycol.">
        <title>101 Dothideomycetes genomes: a test case for predicting lifestyles and emergence of pathogens.</title>
        <authorList>
            <person name="Haridas S."/>
            <person name="Albert R."/>
            <person name="Binder M."/>
            <person name="Bloem J."/>
            <person name="Labutti K."/>
            <person name="Salamov A."/>
            <person name="Andreopoulos B."/>
            <person name="Baker S."/>
            <person name="Barry K."/>
            <person name="Bills G."/>
            <person name="Bluhm B."/>
            <person name="Cannon C."/>
            <person name="Castanera R."/>
            <person name="Culley D."/>
            <person name="Daum C."/>
            <person name="Ezra D."/>
            <person name="Gonzalez J."/>
            <person name="Henrissat B."/>
            <person name="Kuo A."/>
            <person name="Liang C."/>
            <person name="Lipzen A."/>
            <person name="Lutzoni F."/>
            <person name="Magnuson J."/>
            <person name="Mondo S."/>
            <person name="Nolan M."/>
            <person name="Ohm R."/>
            <person name="Pangilinan J."/>
            <person name="Park H.-J."/>
            <person name="Ramirez L."/>
            <person name="Alfaro M."/>
            <person name="Sun H."/>
            <person name="Tritt A."/>
            <person name="Yoshinaga Y."/>
            <person name="Zwiers L.-H."/>
            <person name="Turgeon B."/>
            <person name="Goodwin S."/>
            <person name="Spatafora J."/>
            <person name="Crous P."/>
            <person name="Grigoriev I."/>
        </authorList>
    </citation>
    <scope>NUCLEOTIDE SEQUENCE</scope>
    <source>
        <strain evidence="2">CBS 675.92</strain>
    </source>
</reference>
<sequence length="242" mass="27900">MSFINTHADGVVAGNTLLCLPLELRQEIFAYAALSHIKQHNPSGRIDASDILQGRQCTWLPPMCLVNDKFYVESLPMMLRHADLVINKSYAAYNLNFFLQATNMYPYIHSLQFNTSHAFPPLSAGANLLRECINLRSVWLSFHVREFFQDETSQRNTRAMQEFNRKAFAENYAFRELLSLKKLETVTLFLIDEPIWNIPTGTDSCWGMRAWLQKKFAGRGVNVHVECKVVSEIELEMDGWEM</sequence>
<evidence type="ECO:0000313" key="3">
    <source>
        <dbReference type="Proteomes" id="UP000800035"/>
    </source>
</evidence>
<dbReference type="AlphaFoldDB" id="A0A6A5TFC2"/>
<dbReference type="OrthoDB" id="3784170at2759"/>
<evidence type="ECO:0000313" key="2">
    <source>
        <dbReference type="EMBL" id="KAF1950844.1"/>
    </source>
</evidence>
<keyword evidence="3" id="KW-1185">Reference proteome</keyword>
<proteinExistence type="predicted"/>
<organism evidence="2 3">
    <name type="scientific">Byssothecium circinans</name>
    <dbReference type="NCBI Taxonomy" id="147558"/>
    <lineage>
        <taxon>Eukaryota</taxon>
        <taxon>Fungi</taxon>
        <taxon>Dikarya</taxon>
        <taxon>Ascomycota</taxon>
        <taxon>Pezizomycotina</taxon>
        <taxon>Dothideomycetes</taxon>
        <taxon>Pleosporomycetidae</taxon>
        <taxon>Pleosporales</taxon>
        <taxon>Massarineae</taxon>
        <taxon>Massarinaceae</taxon>
        <taxon>Byssothecium</taxon>
    </lineage>
</organism>